<evidence type="ECO:0000313" key="1">
    <source>
        <dbReference type="EMBL" id="MDV7268955.1"/>
    </source>
</evidence>
<dbReference type="Proteomes" id="UP001185863">
    <property type="component" value="Unassembled WGS sequence"/>
</dbReference>
<accession>A0AAE5A9E6</accession>
<sequence length="63" mass="7219">MHDSTIRTEFEHHRQTRVDVEGRRLGFDPTADCRRRVDQTPPGFSAFNAFEARNTVSATQIGE</sequence>
<dbReference type="RefSeq" id="WP_317743654.1">
    <property type="nucleotide sequence ID" value="NZ_JAWLUP010000254.1"/>
</dbReference>
<protein>
    <submittedName>
        <fullName evidence="1">Uncharacterized protein</fullName>
    </submittedName>
</protein>
<comment type="caution">
    <text evidence="1">The sequence shown here is derived from an EMBL/GenBank/DDBJ whole genome shotgun (WGS) entry which is preliminary data.</text>
</comment>
<evidence type="ECO:0000313" key="2">
    <source>
        <dbReference type="Proteomes" id="UP001185863"/>
    </source>
</evidence>
<dbReference type="EMBL" id="JAWLUP010000254">
    <property type="protein sequence ID" value="MDV7268955.1"/>
    <property type="molecule type" value="Genomic_DNA"/>
</dbReference>
<name>A0AAE5A9E6_9NOCA</name>
<dbReference type="AlphaFoldDB" id="A0AAE5A9E6"/>
<gene>
    <name evidence="1" type="ORF">R4315_31040</name>
</gene>
<organism evidence="1 2">
    <name type="scientific">Rhodococcus oxybenzonivorans</name>
    <dbReference type="NCBI Taxonomy" id="1990687"/>
    <lineage>
        <taxon>Bacteria</taxon>
        <taxon>Bacillati</taxon>
        <taxon>Actinomycetota</taxon>
        <taxon>Actinomycetes</taxon>
        <taxon>Mycobacteriales</taxon>
        <taxon>Nocardiaceae</taxon>
        <taxon>Rhodococcus</taxon>
    </lineage>
</organism>
<proteinExistence type="predicted"/>
<reference evidence="1" key="1">
    <citation type="submission" date="2023-10" db="EMBL/GenBank/DDBJ databases">
        <title>Development of a sustainable strategy for remediation of hydrocarbon-contaminated territories based on the waste exchange concept.</title>
        <authorList>
            <person name="Krivoruchko A."/>
        </authorList>
    </citation>
    <scope>NUCLEOTIDE SEQUENCE</scope>
    <source>
        <strain evidence="1">IEGM 68</strain>
    </source>
</reference>